<evidence type="ECO:0000313" key="2">
    <source>
        <dbReference type="Proteomes" id="UP001061991"/>
    </source>
</evidence>
<dbReference type="Proteomes" id="UP001061991">
    <property type="component" value="Plasmid p_unnamed3"/>
</dbReference>
<proteinExistence type="predicted"/>
<sequence length="590" mass="63556">MSTGAATARTHAGVQCEKFFTELLRRHGFLLLMLPALLLLGAVYGVPIFRLLATSFGANEWSLNSYEVALTDRYMWKVLLSTLRLSAEVTALCLLLGYPVAYLMIRSGPRWTQVLTILVVLPMWTSVLVRSYAWIVVLGRNGIVNQLLADGGLISEPLTLLYNRFGVYVGMVHIMLPYMILPLYAAMKRVDLRLVDAARSAGAGALAAFTLVFVPLTASGIVAGSLLVFILSLGFFVTPALLGGAGDVTYVMLIERQLNESLNWELAAAMAVILLVATLILVAMYWRLVGITGQDGASRGQVTPSRTLRTATRALATWQSAFSSSSSASRFVTPVLGWAVVGFLIAPILILFPLSLSASPFLEFPPRGFSLQWYENYFNRPDWIAATWVSIKVATLTMFAATLLGTLAAIGIVRGRFLGARLATAFLVSPSIVPTLITAVAVYFQFARFQLVGTITGLVLAHVVLALPLVVIVVSGALRSVDIRPEQAARSLGATSMTAFLKVTLPAIKPGIITAAFFAFLASFDDVVLALFLSGTSATTLPKRMWDGVRFEVDPTIAAVSTLMIMVSIALLVAPQLASLRSRPAGRTDG</sequence>
<keyword evidence="2" id="KW-1185">Reference proteome</keyword>
<name>A0ACD4CVM5_9HYPH</name>
<keyword evidence="1" id="KW-0614">Plasmid</keyword>
<dbReference type="EMBL" id="CP104970">
    <property type="protein sequence ID" value="UXN57645.1"/>
    <property type="molecule type" value="Genomic_DNA"/>
</dbReference>
<evidence type="ECO:0000313" key="1">
    <source>
        <dbReference type="EMBL" id="UXN57645.1"/>
    </source>
</evidence>
<gene>
    <name evidence="1" type="ORF">N8E88_02190</name>
</gene>
<organism evidence="1 2">
    <name type="scientific">Phyllobacterium zundukense</name>
    <dbReference type="NCBI Taxonomy" id="1867719"/>
    <lineage>
        <taxon>Bacteria</taxon>
        <taxon>Pseudomonadati</taxon>
        <taxon>Pseudomonadota</taxon>
        <taxon>Alphaproteobacteria</taxon>
        <taxon>Hyphomicrobiales</taxon>
        <taxon>Phyllobacteriaceae</taxon>
        <taxon>Phyllobacterium</taxon>
    </lineage>
</organism>
<reference evidence="1" key="1">
    <citation type="submission" date="2022-09" db="EMBL/GenBank/DDBJ databases">
        <title>Interaction between co-microsymbionts with complementary sets of symbiotic genes in legume-rhizobium systems.</title>
        <authorList>
            <person name="Safronova V."/>
            <person name="Sazanova A."/>
            <person name="Afonin A."/>
            <person name="Chirak E."/>
        </authorList>
    </citation>
    <scope>NUCLEOTIDE SEQUENCE</scope>
    <source>
        <strain evidence="1">A18/3m</strain>
    </source>
</reference>
<geneLocation type="plasmid" evidence="1 2">
    <name>p_unnamed3</name>
</geneLocation>
<protein>
    <submittedName>
        <fullName evidence="1">ABC transporter permease subunit</fullName>
    </submittedName>
</protein>
<accession>A0ACD4CVM5</accession>